<organism evidence="1 2">
    <name type="scientific">Meganyctiphanes norvegica</name>
    <name type="common">Northern krill</name>
    <name type="synonym">Thysanopoda norvegica</name>
    <dbReference type="NCBI Taxonomy" id="48144"/>
    <lineage>
        <taxon>Eukaryota</taxon>
        <taxon>Metazoa</taxon>
        <taxon>Ecdysozoa</taxon>
        <taxon>Arthropoda</taxon>
        <taxon>Crustacea</taxon>
        <taxon>Multicrustacea</taxon>
        <taxon>Malacostraca</taxon>
        <taxon>Eumalacostraca</taxon>
        <taxon>Eucarida</taxon>
        <taxon>Euphausiacea</taxon>
        <taxon>Euphausiidae</taxon>
        <taxon>Meganyctiphanes</taxon>
    </lineage>
</organism>
<dbReference type="AlphaFoldDB" id="A0AAV2R533"/>
<evidence type="ECO:0000313" key="1">
    <source>
        <dbReference type="EMBL" id="CAL4113733.1"/>
    </source>
</evidence>
<dbReference type="EMBL" id="CAXKWB010015412">
    <property type="protein sequence ID" value="CAL4113733.1"/>
    <property type="molecule type" value="Genomic_DNA"/>
</dbReference>
<keyword evidence="2" id="KW-1185">Reference proteome</keyword>
<reference evidence="1 2" key="1">
    <citation type="submission" date="2024-05" db="EMBL/GenBank/DDBJ databases">
        <authorList>
            <person name="Wallberg A."/>
        </authorList>
    </citation>
    <scope>NUCLEOTIDE SEQUENCE [LARGE SCALE GENOMIC DNA]</scope>
</reference>
<gene>
    <name evidence="1" type="ORF">MNOR_LOCUS20183</name>
</gene>
<evidence type="ECO:0000313" key="2">
    <source>
        <dbReference type="Proteomes" id="UP001497623"/>
    </source>
</evidence>
<sequence>TSMKSIMWNLHQHTLVCQHHNMLLDLFTSQPRVVAMISQWMGTTMPSMMMPLGIRETTVWKTFLSGWVPVMAPLRSGSTLPVTHPGCWMLHSKPPQLSTSPPQCSQLLRHLTFILLLHFLLMHIQHYHLFQKIRC</sequence>
<dbReference type="Proteomes" id="UP001497623">
    <property type="component" value="Unassembled WGS sequence"/>
</dbReference>
<name>A0AAV2R533_MEGNR</name>
<feature type="non-terminal residue" evidence="1">
    <location>
        <position position="1"/>
    </location>
</feature>
<protein>
    <submittedName>
        <fullName evidence="1">Uncharacterized protein</fullName>
    </submittedName>
</protein>
<accession>A0AAV2R533</accession>
<proteinExistence type="predicted"/>
<comment type="caution">
    <text evidence="1">The sequence shown here is derived from an EMBL/GenBank/DDBJ whole genome shotgun (WGS) entry which is preliminary data.</text>
</comment>